<evidence type="ECO:0000256" key="14">
    <source>
        <dbReference type="ARBA" id="ARBA00023008"/>
    </source>
</evidence>
<keyword evidence="3" id="KW-0813">Transport</keyword>
<reference evidence="21" key="1">
    <citation type="submission" date="2016-03" db="EMBL/GenBank/DDBJ databases">
        <title>Complete genome sequence of the type strain Actinoalloteichus hymeniacidonis DSM 45092.</title>
        <authorList>
            <person name="Schaffert L."/>
            <person name="Albersmeier A."/>
            <person name="Winkler A."/>
            <person name="Kalinowski J."/>
            <person name="Zotchev S."/>
            <person name="Ruckert C."/>
        </authorList>
    </citation>
    <scope>NUCLEOTIDE SEQUENCE [LARGE SCALE GENOMIC DNA]</scope>
    <source>
        <strain evidence="21">HPA177(T) (DSM 45092(T))</strain>
    </source>
</reference>
<keyword evidence="6 17" id="KW-0812">Transmembrane</keyword>
<dbReference type="InterPro" id="IPR059000">
    <property type="entry name" value="ATPase_P-type_domA"/>
</dbReference>
<dbReference type="RefSeq" id="WP_084642617.1">
    <property type="nucleotide sequence ID" value="NZ_CP014859.1"/>
</dbReference>
<keyword evidence="11" id="KW-0460">Magnesium</keyword>
<evidence type="ECO:0000256" key="1">
    <source>
        <dbReference type="ARBA" id="ARBA00004651"/>
    </source>
</evidence>
<dbReference type="SFLD" id="SFLDF00027">
    <property type="entry name" value="p-type_atpase"/>
    <property type="match status" value="1"/>
</dbReference>
<keyword evidence="5" id="KW-0597">Phosphoprotein</keyword>
<name>A0AAC9HMM8_9PSEU</name>
<dbReference type="SUPFAM" id="SSF56784">
    <property type="entry name" value="HAD-like"/>
    <property type="match status" value="1"/>
</dbReference>
<evidence type="ECO:0000313" key="20">
    <source>
        <dbReference type="EMBL" id="AOS62020.1"/>
    </source>
</evidence>
<dbReference type="GO" id="GO:0005524">
    <property type="term" value="F:ATP binding"/>
    <property type="evidence" value="ECO:0007669"/>
    <property type="project" value="UniProtKB-UniRule"/>
</dbReference>
<evidence type="ECO:0000256" key="16">
    <source>
        <dbReference type="ARBA" id="ARBA00023136"/>
    </source>
</evidence>
<evidence type="ECO:0000256" key="3">
    <source>
        <dbReference type="ARBA" id="ARBA00022448"/>
    </source>
</evidence>
<dbReference type="InterPro" id="IPR023214">
    <property type="entry name" value="HAD_sf"/>
</dbReference>
<dbReference type="PRINTS" id="PR00119">
    <property type="entry name" value="CATATPASE"/>
</dbReference>
<dbReference type="GO" id="GO:0016887">
    <property type="term" value="F:ATP hydrolysis activity"/>
    <property type="evidence" value="ECO:0007669"/>
    <property type="project" value="InterPro"/>
</dbReference>
<evidence type="ECO:0000313" key="21">
    <source>
        <dbReference type="Proteomes" id="UP000095210"/>
    </source>
</evidence>
<evidence type="ECO:0000256" key="12">
    <source>
        <dbReference type="ARBA" id="ARBA00022967"/>
    </source>
</evidence>
<dbReference type="InterPro" id="IPR018303">
    <property type="entry name" value="ATPase_P-typ_P_site"/>
</dbReference>
<dbReference type="SFLD" id="SFLDG00002">
    <property type="entry name" value="C1.7:_P-type_atpase_like"/>
    <property type="match status" value="1"/>
</dbReference>
<dbReference type="KEGG" id="ahm:TL08_05975"/>
<dbReference type="InterPro" id="IPR001757">
    <property type="entry name" value="P_typ_ATPase"/>
</dbReference>
<dbReference type="Pfam" id="PF00122">
    <property type="entry name" value="E1-E2_ATPase"/>
    <property type="match status" value="1"/>
</dbReference>
<keyword evidence="13 17" id="KW-1133">Transmembrane helix</keyword>
<dbReference type="FunFam" id="2.70.150.10:FF:000020">
    <property type="entry name" value="Copper-exporting P-type ATPase A"/>
    <property type="match status" value="1"/>
</dbReference>
<dbReference type="GO" id="GO:0005507">
    <property type="term" value="F:copper ion binding"/>
    <property type="evidence" value="ECO:0007669"/>
    <property type="project" value="TreeGrafter"/>
</dbReference>
<accession>A0AAC9HMM8</accession>
<evidence type="ECO:0000256" key="10">
    <source>
        <dbReference type="ARBA" id="ARBA00022840"/>
    </source>
</evidence>
<dbReference type="EMBL" id="CP014859">
    <property type="protein sequence ID" value="AOS62020.1"/>
    <property type="molecule type" value="Genomic_DNA"/>
</dbReference>
<dbReference type="InterPro" id="IPR044492">
    <property type="entry name" value="P_typ_ATPase_HD_dom"/>
</dbReference>
<feature type="region of interest" description="Disordered" evidence="18">
    <location>
        <begin position="1"/>
        <end position="29"/>
    </location>
</feature>
<evidence type="ECO:0000256" key="5">
    <source>
        <dbReference type="ARBA" id="ARBA00022553"/>
    </source>
</evidence>
<feature type="transmembrane region" description="Helical" evidence="17">
    <location>
        <begin position="283"/>
        <end position="305"/>
    </location>
</feature>
<feature type="transmembrane region" description="Helical" evidence="17">
    <location>
        <begin position="105"/>
        <end position="125"/>
    </location>
</feature>
<dbReference type="Gene3D" id="3.40.50.1000">
    <property type="entry name" value="HAD superfamily/HAD-like"/>
    <property type="match status" value="1"/>
</dbReference>
<dbReference type="GO" id="GO:0005886">
    <property type="term" value="C:plasma membrane"/>
    <property type="evidence" value="ECO:0007669"/>
    <property type="project" value="UniProtKB-SubCell"/>
</dbReference>
<dbReference type="PROSITE" id="PS00154">
    <property type="entry name" value="ATPASE_E1_E2"/>
    <property type="match status" value="1"/>
</dbReference>
<dbReference type="SUPFAM" id="SSF81665">
    <property type="entry name" value="Calcium ATPase, transmembrane domain M"/>
    <property type="match status" value="1"/>
</dbReference>
<dbReference type="NCBIfam" id="TIGR01511">
    <property type="entry name" value="ATPase-IB1_Cu"/>
    <property type="match status" value="1"/>
</dbReference>
<evidence type="ECO:0000256" key="9">
    <source>
        <dbReference type="ARBA" id="ARBA00022796"/>
    </source>
</evidence>
<dbReference type="InterPro" id="IPR036412">
    <property type="entry name" value="HAD-like_sf"/>
</dbReference>
<keyword evidence="9" id="KW-0187">Copper transport</keyword>
<evidence type="ECO:0000256" key="17">
    <source>
        <dbReference type="RuleBase" id="RU362081"/>
    </source>
</evidence>
<dbReference type="NCBIfam" id="TIGR01494">
    <property type="entry name" value="ATPase_P-type"/>
    <property type="match status" value="1"/>
</dbReference>
<keyword evidence="7 17" id="KW-0479">Metal-binding</keyword>
<dbReference type="InterPro" id="IPR023298">
    <property type="entry name" value="ATPase_P-typ_TM_dom_sf"/>
</dbReference>
<comment type="subcellular location">
    <subcellularLocation>
        <location evidence="1">Cell membrane</location>
        <topology evidence="1">Multi-pass membrane protein</topology>
    </subcellularLocation>
</comment>
<evidence type="ECO:0000256" key="15">
    <source>
        <dbReference type="ARBA" id="ARBA00023065"/>
    </source>
</evidence>
<comment type="similarity">
    <text evidence="2 17">Belongs to the cation transport ATPase (P-type) (TC 3.A.3) family. Type IB subfamily.</text>
</comment>
<dbReference type="Pfam" id="PF00702">
    <property type="entry name" value="Hydrolase"/>
    <property type="match status" value="1"/>
</dbReference>
<keyword evidence="15" id="KW-0406">Ion transport</keyword>
<protein>
    <submittedName>
        <fullName evidence="20">Copper/silver-translocating P-type ATPase</fullName>
    </submittedName>
</protein>
<dbReference type="Gene3D" id="2.70.150.10">
    <property type="entry name" value="Calcium-transporting ATPase, cytoplasmic transduction domain A"/>
    <property type="match status" value="1"/>
</dbReference>
<feature type="transmembrane region" description="Helical" evidence="17">
    <location>
        <begin position="317"/>
        <end position="337"/>
    </location>
</feature>
<keyword evidence="21" id="KW-1185">Reference proteome</keyword>
<evidence type="ECO:0000256" key="4">
    <source>
        <dbReference type="ARBA" id="ARBA00022475"/>
    </source>
</evidence>
<dbReference type="GO" id="GO:0055070">
    <property type="term" value="P:copper ion homeostasis"/>
    <property type="evidence" value="ECO:0007669"/>
    <property type="project" value="TreeGrafter"/>
</dbReference>
<feature type="transmembrane region" description="Helical" evidence="17">
    <location>
        <begin position="624"/>
        <end position="647"/>
    </location>
</feature>
<feature type="transmembrane region" description="Helical" evidence="17">
    <location>
        <begin position="653"/>
        <end position="672"/>
    </location>
</feature>
<dbReference type="GO" id="GO:0043682">
    <property type="term" value="F:P-type divalent copper transporter activity"/>
    <property type="evidence" value="ECO:0007669"/>
    <property type="project" value="TreeGrafter"/>
</dbReference>
<keyword evidence="10 17" id="KW-0067">ATP-binding</keyword>
<feature type="transmembrane region" description="Helical" evidence="17">
    <location>
        <begin position="131"/>
        <end position="148"/>
    </location>
</feature>
<evidence type="ECO:0000256" key="18">
    <source>
        <dbReference type="SAM" id="MobiDB-lite"/>
    </source>
</evidence>
<organism evidence="20 21">
    <name type="scientific">Actinoalloteichus hymeniacidonis</name>
    <dbReference type="NCBI Taxonomy" id="340345"/>
    <lineage>
        <taxon>Bacteria</taxon>
        <taxon>Bacillati</taxon>
        <taxon>Actinomycetota</taxon>
        <taxon>Actinomycetes</taxon>
        <taxon>Pseudonocardiales</taxon>
        <taxon>Pseudonocardiaceae</taxon>
        <taxon>Actinoalloteichus</taxon>
    </lineage>
</organism>
<evidence type="ECO:0000256" key="6">
    <source>
        <dbReference type="ARBA" id="ARBA00022692"/>
    </source>
</evidence>
<keyword evidence="14" id="KW-0186">Copper</keyword>
<evidence type="ECO:0000259" key="19">
    <source>
        <dbReference type="Pfam" id="PF00122"/>
    </source>
</evidence>
<evidence type="ECO:0000256" key="11">
    <source>
        <dbReference type="ARBA" id="ARBA00022842"/>
    </source>
</evidence>
<keyword evidence="4 17" id="KW-1003">Cell membrane</keyword>
<sequence>MHPQSHDHDHDGSHSVDRQHQHTGHAGHGSHAAAFRDRFWLSLALTIPVVLASHMIADLLGYTVPTWAGWVAPVLGTVVFLYGGQPFLTGAVGELRARTPGMMTLVALAITVAFVASALTTFGVAGLELDFWWELALLVVIMLLGHWLEMRALGQATGALDALAELLPDSAERIAEDGSISSVGLGELAVDDVVLVRSGGRVPADGVVTEGAAELDESMITGESNTVRRSVGDRVVAGTVATDSSIRVRVQAIGSDTALAGIARLVEQAQSSKSRAQALADRAAAALFWFALIVGALTFVVWLVIGDPTTAVERMVTVLVIACPHALGLAIPLVIAISTSMSAKAGILVTDRLALERMRTIDAVVFDKTGTLTKGRPVVTEVRAAPGGSRSEVLALAAAAEIDSEHPLAAAIVAAAREEGPIPEARDFRSLTGRGVQAVVDGATIAVGGPGLLAEREIRPPEDLAAETQSWAARGATVLHVLRDGVVLGAVALADEVRPESREAIEALHRHGVRVMMITGDARPVAEAVAADLDIDEVFAEVLPADKDSKVVELQERGRRVAMVGDGVNDAPALARAEVGIAIGAGTDVAIESAGVVLASDDPRGVLAVRRLSVAAHRKMWQNLAWATGYNLLTVPLAAGVLAGVGFVLPPAVGAVVMSLSTIVVAVNAQLLRRVKLTESA</sequence>
<evidence type="ECO:0000256" key="2">
    <source>
        <dbReference type="ARBA" id="ARBA00006024"/>
    </source>
</evidence>
<keyword evidence="12" id="KW-1278">Translocase</keyword>
<dbReference type="Gene3D" id="3.40.1110.10">
    <property type="entry name" value="Calcium-transporting ATPase, cytoplasmic domain N"/>
    <property type="match status" value="1"/>
</dbReference>
<evidence type="ECO:0000256" key="13">
    <source>
        <dbReference type="ARBA" id="ARBA00022989"/>
    </source>
</evidence>
<dbReference type="NCBIfam" id="TIGR01525">
    <property type="entry name" value="ATPase-IB_hvy"/>
    <property type="match status" value="1"/>
</dbReference>
<dbReference type="PRINTS" id="PR00943">
    <property type="entry name" value="CUATPASE"/>
</dbReference>
<feature type="transmembrane region" description="Helical" evidence="17">
    <location>
        <begin position="67"/>
        <end position="84"/>
    </location>
</feature>
<feature type="domain" description="P-type ATPase A" evidence="19">
    <location>
        <begin position="165"/>
        <end position="267"/>
    </location>
</feature>
<feature type="transmembrane region" description="Helical" evidence="17">
    <location>
        <begin position="39"/>
        <end position="61"/>
    </location>
</feature>
<dbReference type="SFLD" id="SFLDS00003">
    <property type="entry name" value="Haloacid_Dehalogenase"/>
    <property type="match status" value="1"/>
</dbReference>
<feature type="compositionally biased region" description="Basic and acidic residues" evidence="18">
    <location>
        <begin position="1"/>
        <end position="20"/>
    </location>
</feature>
<gene>
    <name evidence="20" type="ORF">TL08_05975</name>
</gene>
<dbReference type="InterPro" id="IPR023299">
    <property type="entry name" value="ATPase_P-typ_cyto_dom_N"/>
</dbReference>
<dbReference type="PANTHER" id="PTHR43520:SF5">
    <property type="entry name" value="CATION-TRANSPORTING P-TYPE ATPASE-RELATED"/>
    <property type="match status" value="1"/>
</dbReference>
<dbReference type="InterPro" id="IPR027256">
    <property type="entry name" value="P-typ_ATPase_IB"/>
</dbReference>
<evidence type="ECO:0000256" key="7">
    <source>
        <dbReference type="ARBA" id="ARBA00022723"/>
    </source>
</evidence>
<dbReference type="InterPro" id="IPR008250">
    <property type="entry name" value="ATPase_P-typ_transduc_dom_A_sf"/>
</dbReference>
<proteinExistence type="inferred from homology"/>
<evidence type="ECO:0000256" key="8">
    <source>
        <dbReference type="ARBA" id="ARBA00022741"/>
    </source>
</evidence>
<keyword evidence="8 17" id="KW-0547">Nucleotide-binding</keyword>
<dbReference type="SUPFAM" id="SSF81653">
    <property type="entry name" value="Calcium ATPase, transduction domain A"/>
    <property type="match status" value="1"/>
</dbReference>
<dbReference type="PANTHER" id="PTHR43520">
    <property type="entry name" value="ATP7, ISOFORM B"/>
    <property type="match status" value="1"/>
</dbReference>
<dbReference type="AlphaFoldDB" id="A0AAC9HMM8"/>
<keyword evidence="16 17" id="KW-0472">Membrane</keyword>
<dbReference type="Proteomes" id="UP000095210">
    <property type="component" value="Chromosome"/>
</dbReference>